<accession>A0A813E1N1</accession>
<evidence type="ECO:0000313" key="2">
    <source>
        <dbReference type="EMBL" id="CAE8592589.1"/>
    </source>
</evidence>
<feature type="coiled-coil region" evidence="1">
    <location>
        <begin position="171"/>
        <end position="215"/>
    </location>
</feature>
<dbReference type="AlphaFoldDB" id="A0A813E1N1"/>
<organism evidence="2 3">
    <name type="scientific">Polarella glacialis</name>
    <name type="common">Dinoflagellate</name>
    <dbReference type="NCBI Taxonomy" id="89957"/>
    <lineage>
        <taxon>Eukaryota</taxon>
        <taxon>Sar</taxon>
        <taxon>Alveolata</taxon>
        <taxon>Dinophyceae</taxon>
        <taxon>Suessiales</taxon>
        <taxon>Suessiaceae</taxon>
        <taxon>Polarella</taxon>
    </lineage>
</organism>
<protein>
    <submittedName>
        <fullName evidence="2">Uncharacterized protein</fullName>
    </submittedName>
</protein>
<sequence length="341" mass="37066">MGGDGDREEAAAAVSQSPGERLRFRERFCEQELLMRESEVRTTRIEALEYQCQRLAEEQAAVLEVRAQRDAAGARLLAELTAKSLGAASRAKCCMSEARADLAESQLQARASEREEALLEAVARERVQTSMIHANNACALQTRAEALQAAAVRETEAGKSFAAELQALEARAALEDRRFMHEQKVRNLQLQVIEASDLEAEKASAEEALFAQQRQAEEAAQHAATLRRFRASACRRLAMLEEEEASKWQSRSLQEAQDADAQIATLLASLRSQHAADGRRIAASKAAILEELQFLGAESDERSAVLAACEQEVASVQAEAGSLAENAAAARLASEASKASE</sequence>
<comment type="caution">
    <text evidence="2">The sequence shown here is derived from an EMBL/GenBank/DDBJ whole genome shotgun (WGS) entry which is preliminary data.</text>
</comment>
<dbReference type="Proteomes" id="UP000654075">
    <property type="component" value="Unassembled WGS sequence"/>
</dbReference>
<evidence type="ECO:0000256" key="1">
    <source>
        <dbReference type="SAM" id="Coils"/>
    </source>
</evidence>
<gene>
    <name evidence="2" type="ORF">PGLA1383_LOCUS11235</name>
</gene>
<keyword evidence="1" id="KW-0175">Coiled coil</keyword>
<name>A0A813E1N1_POLGL</name>
<dbReference type="EMBL" id="CAJNNV010005762">
    <property type="protein sequence ID" value="CAE8592589.1"/>
    <property type="molecule type" value="Genomic_DNA"/>
</dbReference>
<proteinExistence type="predicted"/>
<evidence type="ECO:0000313" key="3">
    <source>
        <dbReference type="Proteomes" id="UP000654075"/>
    </source>
</evidence>
<keyword evidence="3" id="KW-1185">Reference proteome</keyword>
<reference evidence="2" key="1">
    <citation type="submission" date="2021-02" db="EMBL/GenBank/DDBJ databases">
        <authorList>
            <person name="Dougan E. K."/>
            <person name="Rhodes N."/>
            <person name="Thang M."/>
            <person name="Chan C."/>
        </authorList>
    </citation>
    <scope>NUCLEOTIDE SEQUENCE</scope>
</reference>
<feature type="non-terminal residue" evidence="2">
    <location>
        <position position="341"/>
    </location>
</feature>